<protein>
    <submittedName>
        <fullName evidence="2">Uncharacterized protein</fullName>
    </submittedName>
</protein>
<keyword evidence="3" id="KW-1185">Reference proteome</keyword>
<feature type="region of interest" description="Disordered" evidence="1">
    <location>
        <begin position="167"/>
        <end position="188"/>
    </location>
</feature>
<organism evidence="2 3">
    <name type="scientific">Nyssa sinensis</name>
    <dbReference type="NCBI Taxonomy" id="561372"/>
    <lineage>
        <taxon>Eukaryota</taxon>
        <taxon>Viridiplantae</taxon>
        <taxon>Streptophyta</taxon>
        <taxon>Embryophyta</taxon>
        <taxon>Tracheophyta</taxon>
        <taxon>Spermatophyta</taxon>
        <taxon>Magnoliopsida</taxon>
        <taxon>eudicotyledons</taxon>
        <taxon>Gunneridae</taxon>
        <taxon>Pentapetalae</taxon>
        <taxon>asterids</taxon>
        <taxon>Cornales</taxon>
        <taxon>Nyssaceae</taxon>
        <taxon>Nyssa</taxon>
    </lineage>
</organism>
<evidence type="ECO:0000313" key="2">
    <source>
        <dbReference type="EMBL" id="KAA8524191.1"/>
    </source>
</evidence>
<feature type="compositionally biased region" description="Polar residues" evidence="1">
    <location>
        <begin position="175"/>
        <end position="186"/>
    </location>
</feature>
<evidence type="ECO:0000313" key="3">
    <source>
        <dbReference type="Proteomes" id="UP000325577"/>
    </source>
</evidence>
<accession>A0A5J5A414</accession>
<dbReference type="AlphaFoldDB" id="A0A5J5A414"/>
<proteinExistence type="predicted"/>
<dbReference type="EMBL" id="CM018047">
    <property type="protein sequence ID" value="KAA8524191.1"/>
    <property type="molecule type" value="Genomic_DNA"/>
</dbReference>
<evidence type="ECO:0000256" key="1">
    <source>
        <dbReference type="SAM" id="MobiDB-lite"/>
    </source>
</evidence>
<name>A0A5J5A414_9ASTE</name>
<dbReference type="Proteomes" id="UP000325577">
    <property type="component" value="Linkage Group LG4"/>
</dbReference>
<gene>
    <name evidence="2" type="ORF">F0562_010378</name>
</gene>
<sequence>MAFSSSSSAVTNGLQATKHHQSQGVSATTTFNGPTAIRNFEDGEVYASTPIAAMHDSPSRLTLADQASSGEFIPKEALDLEEEYGGFSVNSDFLIDSVNQYTKEIINGGSNTGGAEKGKCCTLSKPVTIKKFNPSNQAQQSRSPTASKVTVQPTASLETIQSITQHAAPTGGGTLTHSHSASSIGLSGTGRLATIPKITPTVADQERHIATQRAAPTGGGTLTLSHLVSSLELKGTGPLASLPEITPAVVGQEGRLTDAPITVGHSSDVNSCAVTVNPQFTTLAPPSSMDKISASQHDGRVSPSTRVACPSAEISYPDTAYASTPNIFLQGQAPSTADIDQPLLPVPIARSDSTVGKSYQFHFVHPTRVGPKVTKGEWRVVSNKGKAVQEVPLPTSPPATTQMGIEAITNVGEMEANEVIESNQPYGPKPSNRLIDSTSIGPVLGDPVLQQQVIIQFLTDQVVNIDIAQEQIPLPSSHKAGIVSLSLEDANLDK</sequence>
<reference evidence="2 3" key="1">
    <citation type="submission" date="2019-09" db="EMBL/GenBank/DDBJ databases">
        <title>A chromosome-level genome assembly of the Chinese tupelo Nyssa sinensis.</title>
        <authorList>
            <person name="Yang X."/>
            <person name="Kang M."/>
            <person name="Yang Y."/>
            <person name="Xiong H."/>
            <person name="Wang M."/>
            <person name="Zhang Z."/>
            <person name="Wang Z."/>
            <person name="Wu H."/>
            <person name="Ma T."/>
            <person name="Liu J."/>
            <person name="Xi Z."/>
        </authorList>
    </citation>
    <scope>NUCLEOTIDE SEQUENCE [LARGE SCALE GENOMIC DNA]</scope>
    <source>
        <strain evidence="2">J267</strain>
        <tissue evidence="2">Leaf</tissue>
    </source>
</reference>